<reference evidence="2 3" key="1">
    <citation type="submission" date="2019-12" db="EMBL/GenBank/DDBJ databases">
        <title>Ruegeria JWLKs population differentiation of coral mucus and skeleton niches.</title>
        <authorList>
            <person name="Luo D."/>
        </authorList>
    </citation>
    <scope>NUCLEOTIDE SEQUENCE [LARGE SCALE GENOMIC DNA]</scope>
    <source>
        <strain evidence="2 3">HKCCD6238</strain>
    </source>
</reference>
<comment type="caution">
    <text evidence="2">The sequence shown here is derived from an EMBL/GenBank/DDBJ whole genome shotgun (WGS) entry which is preliminary data.</text>
</comment>
<dbReference type="InterPro" id="IPR024203">
    <property type="entry name" value="Deoxy-glucuronate_isom_IolB"/>
</dbReference>
<keyword evidence="1 2" id="KW-0413">Isomerase</keyword>
<dbReference type="SUPFAM" id="SSF51182">
    <property type="entry name" value="RmlC-like cupins"/>
    <property type="match status" value="1"/>
</dbReference>
<dbReference type="PANTHER" id="PTHR39193:SF1">
    <property type="entry name" value="5-DEOXY-GLUCURONATE ISOMERASE"/>
    <property type="match status" value="1"/>
</dbReference>
<gene>
    <name evidence="2" type="ORF">GS617_14925</name>
</gene>
<dbReference type="RefSeq" id="WP_171364007.1">
    <property type="nucleotide sequence ID" value="NZ_WVQY01000005.1"/>
</dbReference>
<dbReference type="Pfam" id="PF04962">
    <property type="entry name" value="KduI"/>
    <property type="match status" value="1"/>
</dbReference>
<dbReference type="Gene3D" id="2.60.120.10">
    <property type="entry name" value="Jelly Rolls"/>
    <property type="match status" value="2"/>
</dbReference>
<name>A0ABX1WE13_9RHOB</name>
<organism evidence="2 3">
    <name type="scientific">Ruegeria atlantica</name>
    <dbReference type="NCBI Taxonomy" id="81569"/>
    <lineage>
        <taxon>Bacteria</taxon>
        <taxon>Pseudomonadati</taxon>
        <taxon>Pseudomonadota</taxon>
        <taxon>Alphaproteobacteria</taxon>
        <taxon>Rhodobacterales</taxon>
        <taxon>Roseobacteraceae</taxon>
        <taxon>Ruegeria</taxon>
    </lineage>
</organism>
<sequence>MHIAPYDNQNKPIVDADDPTVPLNYFNIVKLKKGEAFEYKVPGYETCIVPATGSVDVEVEGVRFAQLGNRGEDVWDGEPEGAYVPSGARAQMVCVSETAEVFVAGAKYDKVLDPFDVREHDLVQYGSDDTKTHRKIKHILGQKQHDKVGRLLVSELFTVGQGGWSGFPSHKHDTNRLPDETRHDETYNFRFKPNWGAGLQMLQREDNEPGDAYHIVDGSTICIDKGYHPCCVLPGYEMYYFTILGGLTQRSLVQYFQPTHAYQIETIPGIKDMIAKFK</sequence>
<evidence type="ECO:0000313" key="2">
    <source>
        <dbReference type="EMBL" id="NOD31568.1"/>
    </source>
</evidence>
<evidence type="ECO:0000313" key="3">
    <source>
        <dbReference type="Proteomes" id="UP000599383"/>
    </source>
</evidence>
<accession>A0ABX1WE13</accession>
<dbReference type="Proteomes" id="UP000599383">
    <property type="component" value="Unassembled WGS sequence"/>
</dbReference>
<dbReference type="PANTHER" id="PTHR39193">
    <property type="entry name" value="5-DEOXY-GLUCURONATE ISOMERASE"/>
    <property type="match status" value="1"/>
</dbReference>
<dbReference type="InterPro" id="IPR014710">
    <property type="entry name" value="RmlC-like_jellyroll"/>
</dbReference>
<dbReference type="InterPro" id="IPR021120">
    <property type="entry name" value="KduI/IolB_isomerase"/>
</dbReference>
<protein>
    <submittedName>
        <fullName evidence="2">5-deoxyglucuronate isomerase</fullName>
    </submittedName>
</protein>
<evidence type="ECO:0000256" key="1">
    <source>
        <dbReference type="ARBA" id="ARBA00023235"/>
    </source>
</evidence>
<dbReference type="GO" id="GO:0016853">
    <property type="term" value="F:isomerase activity"/>
    <property type="evidence" value="ECO:0007669"/>
    <property type="project" value="UniProtKB-KW"/>
</dbReference>
<dbReference type="InterPro" id="IPR011051">
    <property type="entry name" value="RmlC_Cupin_sf"/>
</dbReference>
<dbReference type="EMBL" id="WVQY01000005">
    <property type="protein sequence ID" value="NOD31568.1"/>
    <property type="molecule type" value="Genomic_DNA"/>
</dbReference>
<keyword evidence="3" id="KW-1185">Reference proteome</keyword>
<dbReference type="PIRSF" id="PIRSF036628">
    <property type="entry name" value="IolB"/>
    <property type="match status" value="1"/>
</dbReference>
<proteinExistence type="predicted"/>